<proteinExistence type="predicted"/>
<reference evidence="1 2" key="1">
    <citation type="submission" date="2016-11" db="EMBL/GenBank/DDBJ databases">
        <title>Draft Genome Sequences of Nine Cyanobacterial Strains from Diverse Habitats.</title>
        <authorList>
            <person name="Zhu T."/>
            <person name="Hou S."/>
            <person name="Lu X."/>
            <person name="Hess W.R."/>
        </authorList>
    </citation>
    <scope>NUCLEOTIDE SEQUENCE [LARGE SCALE GENOMIC DNA]</scope>
    <source>
        <strain evidence="1 2">IAM M-71</strain>
    </source>
</reference>
<dbReference type="EMBL" id="MRCE01000006">
    <property type="protein sequence ID" value="OKH38936.1"/>
    <property type="molecule type" value="Genomic_DNA"/>
</dbReference>
<organism evidence="1 2">
    <name type="scientific">[Phormidium ambiguum] IAM M-71</name>
    <dbReference type="NCBI Taxonomy" id="454136"/>
    <lineage>
        <taxon>Bacteria</taxon>
        <taxon>Bacillati</taxon>
        <taxon>Cyanobacteriota</taxon>
        <taxon>Cyanophyceae</taxon>
        <taxon>Oscillatoriophycideae</taxon>
        <taxon>Aerosakkonematales</taxon>
        <taxon>Aerosakkonemataceae</taxon>
        <taxon>Floridanema</taxon>
    </lineage>
</organism>
<name>A0A1U7INP8_9CYAN</name>
<dbReference type="PANTHER" id="PTHR38664:SF1">
    <property type="entry name" value="SLR0058 PROTEIN"/>
    <property type="match status" value="1"/>
</dbReference>
<evidence type="ECO:0000313" key="1">
    <source>
        <dbReference type="EMBL" id="OKH38936.1"/>
    </source>
</evidence>
<dbReference type="STRING" id="454136.NIES2119_07275"/>
<dbReference type="RefSeq" id="WP_073592798.1">
    <property type="nucleotide sequence ID" value="NZ_MRCE01000006.1"/>
</dbReference>
<dbReference type="OrthoDB" id="557342at2"/>
<comment type="caution">
    <text evidence="1">The sequence shown here is derived from an EMBL/GenBank/DDBJ whole genome shotgun (WGS) entry which is preliminary data.</text>
</comment>
<accession>A0A1U7INP8</accession>
<evidence type="ECO:0000313" key="2">
    <source>
        <dbReference type="Proteomes" id="UP000185860"/>
    </source>
</evidence>
<dbReference type="InterPro" id="IPR008769">
    <property type="entry name" value="PhaF_PhaI"/>
</dbReference>
<dbReference type="Proteomes" id="UP000185860">
    <property type="component" value="Unassembled WGS sequence"/>
</dbReference>
<evidence type="ECO:0008006" key="3">
    <source>
        <dbReference type="Google" id="ProtNLM"/>
    </source>
</evidence>
<protein>
    <recommendedName>
        <fullName evidence="3">Phasin family protein</fullName>
    </recommendedName>
</protein>
<gene>
    <name evidence="1" type="ORF">NIES2119_07275</name>
</gene>
<sequence>MDSNNWLKQLLMIGVGTTSLVAEKIREVSDQWVKEGKIHPEQAKAFVDDLMNQLKSDQGNNFEVQMQRQMRNMMQDLGVARQSEVDELRGRIDRLERQVRDLENKLWR</sequence>
<dbReference type="AlphaFoldDB" id="A0A1U7INP8"/>
<dbReference type="PANTHER" id="PTHR38664">
    <property type="entry name" value="SLR0058 PROTEIN"/>
    <property type="match status" value="1"/>
</dbReference>